<protein>
    <submittedName>
        <fullName evidence="2">COG1355, Predicted dioxygenase</fullName>
    </submittedName>
</protein>
<name>A0A3B1B3D9_9ZZZZ</name>
<gene>
    <name evidence="2" type="ORF">MNBD_GAMMA24-1776</name>
</gene>
<dbReference type="InterPro" id="IPR002737">
    <property type="entry name" value="MEMO1_fam"/>
</dbReference>
<proteinExistence type="inferred from homology"/>
<dbReference type="CDD" id="cd07361">
    <property type="entry name" value="MEMO_like"/>
    <property type="match status" value="1"/>
</dbReference>
<dbReference type="AlphaFoldDB" id="A0A3B1B3D9"/>
<evidence type="ECO:0000256" key="1">
    <source>
        <dbReference type="ARBA" id="ARBA00006315"/>
    </source>
</evidence>
<dbReference type="Gene3D" id="3.40.830.10">
    <property type="entry name" value="LigB-like"/>
    <property type="match status" value="1"/>
</dbReference>
<dbReference type="GO" id="GO:0051213">
    <property type="term" value="F:dioxygenase activity"/>
    <property type="evidence" value="ECO:0007669"/>
    <property type="project" value="UniProtKB-KW"/>
</dbReference>
<evidence type="ECO:0000313" key="2">
    <source>
        <dbReference type="EMBL" id="VAX12786.1"/>
    </source>
</evidence>
<dbReference type="PANTHER" id="PTHR11060:SF0">
    <property type="entry name" value="PROTEIN MEMO1"/>
    <property type="match status" value="1"/>
</dbReference>
<comment type="similarity">
    <text evidence="1">Belongs to the MEMO1 family.</text>
</comment>
<reference evidence="2" key="1">
    <citation type="submission" date="2018-06" db="EMBL/GenBank/DDBJ databases">
        <authorList>
            <person name="Zhirakovskaya E."/>
        </authorList>
    </citation>
    <scope>NUCLEOTIDE SEQUENCE</scope>
</reference>
<keyword evidence="2" id="KW-0560">Oxidoreductase</keyword>
<dbReference type="HAMAP" id="MF_00055">
    <property type="entry name" value="MEMO1"/>
    <property type="match status" value="1"/>
</dbReference>
<dbReference type="NCBIfam" id="TIGR04336">
    <property type="entry name" value="AmmeMemoSam_B"/>
    <property type="match status" value="1"/>
</dbReference>
<sequence length="270" mass="29787">MEELIRQAAVAGSFYPADGNELNLMLKQFLAQAEQQQPRLAYAPKAIIAPHAGYIYSGPVAASAYYSLYVASDSINRVVLLGPSHRVPFRGLASCSASHYATPLGLIPLDRPALENIERLPQVSVNDAAHIPEHSLEVQLPFLQYILDDFVLTPLVVGDANENEVAEVLEMLWGDRHTLIVISSDLSHYHDYATAQRLDQQTSRAIETLNPAEIQYEDACGRNPVNGLLHVAKRRAMHVETVDLRNSGDTAGPRDQVVGYGAYLFFEHQA</sequence>
<organism evidence="2">
    <name type="scientific">hydrothermal vent metagenome</name>
    <dbReference type="NCBI Taxonomy" id="652676"/>
    <lineage>
        <taxon>unclassified sequences</taxon>
        <taxon>metagenomes</taxon>
        <taxon>ecological metagenomes</taxon>
    </lineage>
</organism>
<dbReference type="EMBL" id="UOFZ01000064">
    <property type="protein sequence ID" value="VAX12786.1"/>
    <property type="molecule type" value="Genomic_DNA"/>
</dbReference>
<dbReference type="PANTHER" id="PTHR11060">
    <property type="entry name" value="PROTEIN MEMO1"/>
    <property type="match status" value="1"/>
</dbReference>
<keyword evidence="2" id="KW-0223">Dioxygenase</keyword>
<accession>A0A3B1B3D9</accession>
<dbReference type="Pfam" id="PF01875">
    <property type="entry name" value="Memo"/>
    <property type="match status" value="1"/>
</dbReference>